<dbReference type="Pfam" id="PF12728">
    <property type="entry name" value="HTH_17"/>
    <property type="match status" value="1"/>
</dbReference>
<name>X1PM33_9ZZZZ</name>
<dbReference type="SUPFAM" id="SSF46955">
    <property type="entry name" value="Putative DNA-binding domain"/>
    <property type="match status" value="1"/>
</dbReference>
<comment type="caution">
    <text evidence="2">The sequence shown here is derived from an EMBL/GenBank/DDBJ whole genome shotgun (WGS) entry which is preliminary data.</text>
</comment>
<protein>
    <recommendedName>
        <fullName evidence="1">Helix-turn-helix domain-containing protein</fullName>
    </recommendedName>
</protein>
<dbReference type="InterPro" id="IPR010093">
    <property type="entry name" value="SinI_DNA-bd"/>
</dbReference>
<dbReference type="GO" id="GO:0003677">
    <property type="term" value="F:DNA binding"/>
    <property type="evidence" value="ECO:0007669"/>
    <property type="project" value="InterPro"/>
</dbReference>
<dbReference type="AlphaFoldDB" id="X1PM33"/>
<accession>X1PM33</accession>
<dbReference type="InterPro" id="IPR041657">
    <property type="entry name" value="HTH_17"/>
</dbReference>
<evidence type="ECO:0000259" key="1">
    <source>
        <dbReference type="Pfam" id="PF12728"/>
    </source>
</evidence>
<feature type="domain" description="Helix-turn-helix" evidence="1">
    <location>
        <begin position="14"/>
        <end position="58"/>
    </location>
</feature>
<gene>
    <name evidence="2" type="ORF">S06H3_58739</name>
</gene>
<evidence type="ECO:0000313" key="2">
    <source>
        <dbReference type="EMBL" id="GAI56913.1"/>
    </source>
</evidence>
<feature type="non-terminal residue" evidence="2">
    <location>
        <position position="59"/>
    </location>
</feature>
<organism evidence="2">
    <name type="scientific">marine sediment metagenome</name>
    <dbReference type="NCBI Taxonomy" id="412755"/>
    <lineage>
        <taxon>unclassified sequences</taxon>
        <taxon>metagenomes</taxon>
        <taxon>ecological metagenomes</taxon>
    </lineage>
</organism>
<dbReference type="EMBL" id="BARV01038062">
    <property type="protein sequence ID" value="GAI56913.1"/>
    <property type="molecule type" value="Genomic_DNA"/>
</dbReference>
<sequence length="59" mass="6605">MTKVKVEIEFEDAYDTEEVSKILNIGIATVWRWIAKGKLPSFKVAGRTLIPAAAVEELQ</sequence>
<dbReference type="InterPro" id="IPR009061">
    <property type="entry name" value="DNA-bd_dom_put_sf"/>
</dbReference>
<reference evidence="2" key="1">
    <citation type="journal article" date="2014" name="Front. Microbiol.">
        <title>High frequency of phylogenetically diverse reductive dehalogenase-homologous genes in deep subseafloor sedimentary metagenomes.</title>
        <authorList>
            <person name="Kawai M."/>
            <person name="Futagami T."/>
            <person name="Toyoda A."/>
            <person name="Takaki Y."/>
            <person name="Nishi S."/>
            <person name="Hori S."/>
            <person name="Arai W."/>
            <person name="Tsubouchi T."/>
            <person name="Morono Y."/>
            <person name="Uchiyama I."/>
            <person name="Ito T."/>
            <person name="Fujiyama A."/>
            <person name="Inagaki F."/>
            <person name="Takami H."/>
        </authorList>
    </citation>
    <scope>NUCLEOTIDE SEQUENCE</scope>
    <source>
        <strain evidence="2">Expedition CK06-06</strain>
    </source>
</reference>
<dbReference type="NCBIfam" id="TIGR01764">
    <property type="entry name" value="excise"/>
    <property type="match status" value="1"/>
</dbReference>
<proteinExistence type="predicted"/>